<dbReference type="EMBL" id="ML208464">
    <property type="protein sequence ID" value="TFK64720.1"/>
    <property type="molecule type" value="Genomic_DNA"/>
</dbReference>
<dbReference type="Proteomes" id="UP000308600">
    <property type="component" value="Unassembled WGS sequence"/>
</dbReference>
<evidence type="ECO:0000313" key="2">
    <source>
        <dbReference type="Proteomes" id="UP000308600"/>
    </source>
</evidence>
<reference evidence="1 2" key="1">
    <citation type="journal article" date="2019" name="Nat. Ecol. Evol.">
        <title>Megaphylogeny resolves global patterns of mushroom evolution.</title>
        <authorList>
            <person name="Varga T."/>
            <person name="Krizsan K."/>
            <person name="Foldi C."/>
            <person name="Dima B."/>
            <person name="Sanchez-Garcia M."/>
            <person name="Sanchez-Ramirez S."/>
            <person name="Szollosi G.J."/>
            <person name="Szarkandi J.G."/>
            <person name="Papp V."/>
            <person name="Albert L."/>
            <person name="Andreopoulos W."/>
            <person name="Angelini C."/>
            <person name="Antonin V."/>
            <person name="Barry K.W."/>
            <person name="Bougher N.L."/>
            <person name="Buchanan P."/>
            <person name="Buyck B."/>
            <person name="Bense V."/>
            <person name="Catcheside P."/>
            <person name="Chovatia M."/>
            <person name="Cooper J."/>
            <person name="Damon W."/>
            <person name="Desjardin D."/>
            <person name="Finy P."/>
            <person name="Geml J."/>
            <person name="Haridas S."/>
            <person name="Hughes K."/>
            <person name="Justo A."/>
            <person name="Karasinski D."/>
            <person name="Kautmanova I."/>
            <person name="Kiss B."/>
            <person name="Kocsube S."/>
            <person name="Kotiranta H."/>
            <person name="LaButti K.M."/>
            <person name="Lechner B.E."/>
            <person name="Liimatainen K."/>
            <person name="Lipzen A."/>
            <person name="Lukacs Z."/>
            <person name="Mihaltcheva S."/>
            <person name="Morgado L.N."/>
            <person name="Niskanen T."/>
            <person name="Noordeloos M.E."/>
            <person name="Ohm R.A."/>
            <person name="Ortiz-Santana B."/>
            <person name="Ovrebo C."/>
            <person name="Racz N."/>
            <person name="Riley R."/>
            <person name="Savchenko A."/>
            <person name="Shiryaev A."/>
            <person name="Soop K."/>
            <person name="Spirin V."/>
            <person name="Szebenyi C."/>
            <person name="Tomsovsky M."/>
            <person name="Tulloss R.E."/>
            <person name="Uehling J."/>
            <person name="Grigoriev I.V."/>
            <person name="Vagvolgyi C."/>
            <person name="Papp T."/>
            <person name="Martin F.M."/>
            <person name="Miettinen O."/>
            <person name="Hibbett D.S."/>
            <person name="Nagy L.G."/>
        </authorList>
    </citation>
    <scope>NUCLEOTIDE SEQUENCE [LARGE SCALE GENOMIC DNA]</scope>
    <source>
        <strain evidence="1 2">NL-1719</strain>
    </source>
</reference>
<evidence type="ECO:0000313" key="1">
    <source>
        <dbReference type="EMBL" id="TFK64720.1"/>
    </source>
</evidence>
<protein>
    <submittedName>
        <fullName evidence="1">Uncharacterized protein</fullName>
    </submittedName>
</protein>
<keyword evidence="2" id="KW-1185">Reference proteome</keyword>
<sequence length="1417" mass="155261">MLPKVATHLIHSTSRAATIVQNQTHTIRNVLQFQSSSGPTTGPTNLGPWNNGTSSSKGNSGPGSGGAKHNAGSRFHPGFAGPARTVTQASAVTSSDGTPNHEEEEVQPRRAVVSASKRRTRLRSHSVSLSIQAGQEQAESLGVLKTVQLHARSKHAFAQQSVQNLDPSVNEPESSSRAQRVRRNSTSLPLPSSEALERPPTPVAPRSRRNSTTSVPDSPSLRPASPVRPSTPPSTLQTAPDAPQTVRDPAESSEDFTALQNARASHNPSVVAEAVLNFRETVQSPSLREFNLALTAIYDTRQPGDSLNLLLETYSDLLNRSLLPNYTTYSILIQAFIARDQEVQQLIKFHRNRIARRALTGGLEGASRVDDEARIQALEAENNFPSAMSLFEAILTISPDAAARVYPQVYAGLLRSAAEHGSPTSAIHIFGQLESRSDLKLHALHYKYLLQAYSNASELSGAEEIFAEYKRGLASAKLSWSDAIRERRIHIQMYNQMIEAFFKCGHPEKAVALLEEMLASTAPVEFSAKHVPPPASSTFSTVLNGFISTGDLGSAMTWFQRLSEQGTYIPDTFTPLGGGQAMRPDSYAYSIMLDALALKNTPEALESLNKVYLSLKSERGLSMRPIDRTLVFNANMIAARSQEDEVRAFALLDFITSEVLDTEVADKHTSVHDSGLPRRRVRVEMMSQVCKEYINRGNASGALAALEGFVRDFQRSSHNMVAANKNDTFSNADAQHLVLAFQQAYFIACSGEPDLVSCIRLSQISDLAEIGVERAYLPQILHAYGIGRVEESAAEVLSKFVTRDWELLLLDAVRLNQAAPQPPHPEPFAFPGIPTLLEDMAKYNVKVTSFQPGLIEVTIKALLVSLGQENTAALLNGLGESFAGIAEGSPVFSKSVTDLAPPELSLSQDSPILVHEVPKPPRVTVNAHQTKSLEELLNHFTKRSPAQSPRQLALEAYRRYEAGLSRGKAPAPVAIGRLIQSLGRLGEMEKVRAVYTSSDEVVQSLESNKKWQSEAWFSIEDAMIIAHAHSGDIDGAHHFRIRILEQGAAPTADAYGALILYVKDTTDDASNALALFQESQSHGVQPNQYLFNNIISKLSKARKADHALELFEQMKNVHRIAPSSITYGAVIGACARVGDVQSAETLFEEMIQAKNFKPRVPPFNTMMQLYTTTKPNRERALFFYEELRSVGVQPTAHTYKLLMDAYGSIEPVDIGSMERVFDELRSSSVEIQTTHFASLINAYGCVQKDLDKALNIFASIPTYPRAQPADAIVFEAIFNVLVAHRRTDLLPEYVAKMGEAKVHMTAYVANVLIKGYSITGDLDQARGIFESLVDPPEGVAAPNNHAPHDPATVPMVDPMAPVYREPSTWEAMVRAELGAGNRTKALELLERLRARQYPEAVYNRISGIMVDHSMVLS</sequence>
<gene>
    <name evidence="1" type="ORF">BDN72DRAFT_254116</name>
</gene>
<organism evidence="1 2">
    <name type="scientific">Pluteus cervinus</name>
    <dbReference type="NCBI Taxonomy" id="181527"/>
    <lineage>
        <taxon>Eukaryota</taxon>
        <taxon>Fungi</taxon>
        <taxon>Dikarya</taxon>
        <taxon>Basidiomycota</taxon>
        <taxon>Agaricomycotina</taxon>
        <taxon>Agaricomycetes</taxon>
        <taxon>Agaricomycetidae</taxon>
        <taxon>Agaricales</taxon>
        <taxon>Pluteineae</taxon>
        <taxon>Pluteaceae</taxon>
        <taxon>Pluteus</taxon>
    </lineage>
</organism>
<proteinExistence type="predicted"/>
<name>A0ACD3AG49_9AGAR</name>
<accession>A0ACD3AG49</accession>